<dbReference type="Gene3D" id="1.20.1280.50">
    <property type="match status" value="1"/>
</dbReference>
<keyword evidence="4" id="KW-1185">Reference proteome</keyword>
<dbReference type="InterPro" id="IPR036047">
    <property type="entry name" value="F-box-like_dom_sf"/>
</dbReference>
<organism evidence="3 4">
    <name type="scientific">Rhizophlyctis rosea</name>
    <dbReference type="NCBI Taxonomy" id="64517"/>
    <lineage>
        <taxon>Eukaryota</taxon>
        <taxon>Fungi</taxon>
        <taxon>Fungi incertae sedis</taxon>
        <taxon>Chytridiomycota</taxon>
        <taxon>Chytridiomycota incertae sedis</taxon>
        <taxon>Chytridiomycetes</taxon>
        <taxon>Rhizophlyctidales</taxon>
        <taxon>Rhizophlyctidaceae</taxon>
        <taxon>Rhizophlyctis</taxon>
    </lineage>
</organism>
<dbReference type="AlphaFoldDB" id="A0AAD5SIW1"/>
<protein>
    <recommendedName>
        <fullName evidence="5">F-box domain-containing protein</fullName>
    </recommendedName>
</protein>
<dbReference type="GO" id="GO:0019005">
    <property type="term" value="C:SCF ubiquitin ligase complex"/>
    <property type="evidence" value="ECO:0007669"/>
    <property type="project" value="TreeGrafter"/>
</dbReference>
<dbReference type="EMBL" id="JADGJD010000050">
    <property type="protein sequence ID" value="KAJ3055997.1"/>
    <property type="molecule type" value="Genomic_DNA"/>
</dbReference>
<dbReference type="InterPro" id="IPR001810">
    <property type="entry name" value="F-box_dom"/>
</dbReference>
<dbReference type="InterPro" id="IPR006553">
    <property type="entry name" value="Leu-rich_rpt_Cys-con_subtyp"/>
</dbReference>
<evidence type="ECO:0000259" key="1">
    <source>
        <dbReference type="Pfam" id="PF12937"/>
    </source>
</evidence>
<feature type="domain" description="F-box/LRR-repeat protein 15-like leucin rich repeat" evidence="2">
    <location>
        <begin position="260"/>
        <end position="460"/>
    </location>
</feature>
<dbReference type="SMART" id="SM00367">
    <property type="entry name" value="LRR_CC"/>
    <property type="match status" value="7"/>
</dbReference>
<evidence type="ECO:0000313" key="3">
    <source>
        <dbReference type="EMBL" id="KAJ3055997.1"/>
    </source>
</evidence>
<name>A0AAD5SIW1_9FUNG</name>
<gene>
    <name evidence="3" type="ORF">HK097_008486</name>
</gene>
<evidence type="ECO:0008006" key="5">
    <source>
        <dbReference type="Google" id="ProtNLM"/>
    </source>
</evidence>
<evidence type="ECO:0000259" key="2">
    <source>
        <dbReference type="Pfam" id="PF25372"/>
    </source>
</evidence>
<dbReference type="SUPFAM" id="SSF52047">
    <property type="entry name" value="RNI-like"/>
    <property type="match status" value="1"/>
</dbReference>
<dbReference type="SUPFAM" id="SSF81383">
    <property type="entry name" value="F-box domain"/>
    <property type="match status" value="1"/>
</dbReference>
<evidence type="ECO:0000313" key="4">
    <source>
        <dbReference type="Proteomes" id="UP001212841"/>
    </source>
</evidence>
<sequence>MDEYTKQLVNDTICMWLTAFPDLLKGTAQLAASKTPKSEHLSAKIRANSERLLAAWELVAPLVDDWANSSIKDWALLIQSSRAQILDLLSSRILTKYTAGSSTTLPPRAPTFLHLPDDILWQIASHVRDQPTQCSMSLVSRAWHAAALPRLWTYISIRHPNYDTVCTRLFKLAITLRSNPQLGILIREFECQTRSPEDLDPDDEDPEVMEDEPTSKRLVHDFALSKMVRSLMTNVEALHIQIEPLHMYDGFFDVSAGRQKSLRHLDFGSSMIDDTAIQRIAQCCPNLEEIFLRDCEDITSAGFLLLVRSCRKIRRIGINGCEKIGDESVVALVERCQQLEAIALGYRQNLTDASISCLARKAKNIQALLLDGRDTLSEAPLLELLNNSGPNIRTLDISFCDITDRFVLQIAEKCHRLESLSLNGCKEELSDVGIRRIMETCSRLRVLALEDNEGLSEELLGDVFRRFGEDVPSITREFRYFRKWLR</sequence>
<dbReference type="Pfam" id="PF25372">
    <property type="entry name" value="DUF7885"/>
    <property type="match status" value="1"/>
</dbReference>
<dbReference type="InterPro" id="IPR057207">
    <property type="entry name" value="FBXL15_LRR"/>
</dbReference>
<comment type="caution">
    <text evidence="3">The sequence shown here is derived from an EMBL/GenBank/DDBJ whole genome shotgun (WGS) entry which is preliminary data.</text>
</comment>
<dbReference type="Gene3D" id="3.80.10.10">
    <property type="entry name" value="Ribonuclease Inhibitor"/>
    <property type="match status" value="1"/>
</dbReference>
<dbReference type="PANTHER" id="PTHR13318:SF95">
    <property type="entry name" value="F-BOX PROTEIN YLR352W"/>
    <property type="match status" value="1"/>
</dbReference>
<dbReference type="GO" id="GO:0031146">
    <property type="term" value="P:SCF-dependent proteasomal ubiquitin-dependent protein catabolic process"/>
    <property type="evidence" value="ECO:0007669"/>
    <property type="project" value="TreeGrafter"/>
</dbReference>
<dbReference type="PANTHER" id="PTHR13318">
    <property type="entry name" value="PARTNER OF PAIRED, ISOFORM B-RELATED"/>
    <property type="match status" value="1"/>
</dbReference>
<dbReference type="Pfam" id="PF12937">
    <property type="entry name" value="F-box-like"/>
    <property type="match status" value="1"/>
</dbReference>
<dbReference type="InterPro" id="IPR032675">
    <property type="entry name" value="LRR_dom_sf"/>
</dbReference>
<reference evidence="3" key="1">
    <citation type="submission" date="2020-05" db="EMBL/GenBank/DDBJ databases">
        <title>Phylogenomic resolution of chytrid fungi.</title>
        <authorList>
            <person name="Stajich J.E."/>
            <person name="Amses K."/>
            <person name="Simmons R."/>
            <person name="Seto K."/>
            <person name="Myers J."/>
            <person name="Bonds A."/>
            <person name="Quandt C.A."/>
            <person name="Barry K."/>
            <person name="Liu P."/>
            <person name="Grigoriev I."/>
            <person name="Longcore J.E."/>
            <person name="James T.Y."/>
        </authorList>
    </citation>
    <scope>NUCLEOTIDE SEQUENCE</scope>
    <source>
        <strain evidence="3">JEL0318</strain>
    </source>
</reference>
<feature type="domain" description="F-box" evidence="1">
    <location>
        <begin position="112"/>
        <end position="158"/>
    </location>
</feature>
<accession>A0AAD5SIW1</accession>
<proteinExistence type="predicted"/>
<dbReference type="Proteomes" id="UP001212841">
    <property type="component" value="Unassembled WGS sequence"/>
</dbReference>